<name>A0A238KIR1_9RHOB</name>
<organism evidence="1 2">
    <name type="scientific">Octadecabacter ascidiaceicola</name>
    <dbReference type="NCBI Taxonomy" id="1655543"/>
    <lineage>
        <taxon>Bacteria</taxon>
        <taxon>Pseudomonadati</taxon>
        <taxon>Pseudomonadota</taxon>
        <taxon>Alphaproteobacteria</taxon>
        <taxon>Rhodobacterales</taxon>
        <taxon>Roseobacteraceae</taxon>
        <taxon>Octadecabacter</taxon>
    </lineage>
</organism>
<dbReference type="EMBL" id="FXYD01000004">
    <property type="protein sequence ID" value="SMX42610.1"/>
    <property type="molecule type" value="Genomic_DNA"/>
</dbReference>
<dbReference type="OrthoDB" id="9789947at2"/>
<gene>
    <name evidence="1" type="primary">paaC</name>
    <name evidence="1" type="ORF">OCA8868_02796</name>
</gene>
<dbReference type="InterPro" id="IPR011882">
    <property type="entry name" value="PaaC"/>
</dbReference>
<dbReference type="RefSeq" id="WP_093997139.1">
    <property type="nucleotide sequence ID" value="NZ_FXYD01000004.1"/>
</dbReference>
<protein>
    <submittedName>
        <fullName evidence="1">1,2-phenylacetyl-CoA epoxidase, subunit C</fullName>
    </submittedName>
</protein>
<sequence>MAGTSNPTQIDGQLFEFLLRQGDNVLVLGHRTSEWCGVAPALEEDIALTNTALDLIGQTQLWLGYAGEVEGKGRSANDLAFLRDVYDFRNVLMLEVPNEDFGRTLMRQFLFDAFQVPWLTALCASSNQNVADIAAKSVKEAIYHLDRSTETVIALGDGTEESNARMQSALDYLWPYVGELFGEDDVDKAMHEAGVAPMPATLRGDWETTVNSTLSQACLTLPDSKFAHSGGRTGFRHTEHLGHMLATMQTLQRSYPGAAW</sequence>
<keyword evidence="2" id="KW-1185">Reference proteome</keyword>
<dbReference type="NCBIfam" id="TIGR02158">
    <property type="entry name" value="PA_CoA_Oxy3"/>
    <property type="match status" value="1"/>
</dbReference>
<dbReference type="InterPro" id="IPR007814">
    <property type="entry name" value="PaaA_PaaC"/>
</dbReference>
<dbReference type="InterPro" id="IPR052703">
    <property type="entry name" value="Aromatic_CoA_ox/epox"/>
</dbReference>
<reference evidence="2" key="1">
    <citation type="submission" date="2017-05" db="EMBL/GenBank/DDBJ databases">
        <authorList>
            <person name="Rodrigo-Torres L."/>
            <person name="Arahal R. D."/>
            <person name="Lucena T."/>
        </authorList>
    </citation>
    <scope>NUCLEOTIDE SEQUENCE [LARGE SCALE GENOMIC DNA]</scope>
    <source>
        <strain evidence="2">CECT 8868</strain>
    </source>
</reference>
<dbReference type="Gene3D" id="1.20.1260.10">
    <property type="match status" value="1"/>
</dbReference>
<proteinExistence type="predicted"/>
<evidence type="ECO:0000313" key="2">
    <source>
        <dbReference type="Proteomes" id="UP000203464"/>
    </source>
</evidence>
<dbReference type="Proteomes" id="UP000203464">
    <property type="component" value="Unassembled WGS sequence"/>
</dbReference>
<dbReference type="PANTHER" id="PTHR30458">
    <property type="entry name" value="PHENYLACETIC ACID DEGRADATION PROTEIN PAA"/>
    <property type="match status" value="1"/>
</dbReference>
<dbReference type="InterPro" id="IPR009078">
    <property type="entry name" value="Ferritin-like_SF"/>
</dbReference>
<dbReference type="PANTHER" id="PTHR30458:SF0">
    <property type="entry name" value="1,2-PHENYLACETYL-COA EPOXIDASE, SUBUNIT C"/>
    <property type="match status" value="1"/>
</dbReference>
<accession>A0A238KIR1</accession>
<dbReference type="AlphaFoldDB" id="A0A238KIR1"/>
<dbReference type="Pfam" id="PF05138">
    <property type="entry name" value="PaaA_PaaC"/>
    <property type="match status" value="1"/>
</dbReference>
<dbReference type="SUPFAM" id="SSF47240">
    <property type="entry name" value="Ferritin-like"/>
    <property type="match status" value="1"/>
</dbReference>
<evidence type="ECO:0000313" key="1">
    <source>
        <dbReference type="EMBL" id="SMX42610.1"/>
    </source>
</evidence>
<dbReference type="GO" id="GO:0005829">
    <property type="term" value="C:cytosol"/>
    <property type="evidence" value="ECO:0007669"/>
    <property type="project" value="TreeGrafter"/>
</dbReference>
<dbReference type="PIRSF" id="PIRSF037834">
    <property type="entry name" value="PA_CoA_Oase3"/>
    <property type="match status" value="1"/>
</dbReference>
<dbReference type="InterPro" id="IPR012347">
    <property type="entry name" value="Ferritin-like"/>
</dbReference>
<dbReference type="GO" id="GO:0010124">
    <property type="term" value="P:phenylacetate catabolic process"/>
    <property type="evidence" value="ECO:0007669"/>
    <property type="project" value="InterPro"/>
</dbReference>